<protein>
    <recommendedName>
        <fullName evidence="3">VOC family protein</fullName>
    </recommendedName>
</protein>
<accession>A0A4R9K9W9</accession>
<evidence type="ECO:0000313" key="2">
    <source>
        <dbReference type="Proteomes" id="UP000297693"/>
    </source>
</evidence>
<sequence>MSQGKFLFYSFNFAGGKDTREAAKLYAESFGWEILKESPGHSELRIGQGVLIVFSRPTAVCPVTPGIKIGYIGFCRGASF</sequence>
<organism evidence="1 2">
    <name type="scientific">Leptospira ognonensis</name>
    <dbReference type="NCBI Taxonomy" id="2484945"/>
    <lineage>
        <taxon>Bacteria</taxon>
        <taxon>Pseudomonadati</taxon>
        <taxon>Spirochaetota</taxon>
        <taxon>Spirochaetia</taxon>
        <taxon>Leptospirales</taxon>
        <taxon>Leptospiraceae</taxon>
        <taxon>Leptospira</taxon>
    </lineage>
</organism>
<name>A0A4R9K9W9_9LEPT</name>
<proteinExistence type="predicted"/>
<reference evidence="1" key="1">
    <citation type="journal article" date="2019" name="PLoS Negl. Trop. Dis.">
        <title>Revisiting the worldwide diversity of Leptospira species in the environment.</title>
        <authorList>
            <person name="Vincent A.T."/>
            <person name="Schiettekatte O."/>
            <person name="Bourhy P."/>
            <person name="Veyrier F.J."/>
            <person name="Picardeau M."/>
        </authorList>
    </citation>
    <scope>NUCLEOTIDE SEQUENCE [LARGE SCALE GENOMIC DNA]</scope>
    <source>
        <strain evidence="1">201702476</strain>
    </source>
</reference>
<keyword evidence="2" id="KW-1185">Reference proteome</keyword>
<dbReference type="Proteomes" id="UP000297693">
    <property type="component" value="Unassembled WGS sequence"/>
</dbReference>
<comment type="caution">
    <text evidence="1">The sequence shown here is derived from an EMBL/GenBank/DDBJ whole genome shotgun (WGS) entry which is preliminary data.</text>
</comment>
<gene>
    <name evidence="1" type="ORF">EHQ58_02475</name>
</gene>
<dbReference type="InterPro" id="IPR029068">
    <property type="entry name" value="Glyas_Bleomycin-R_OHBP_Dase"/>
</dbReference>
<evidence type="ECO:0000313" key="1">
    <source>
        <dbReference type="EMBL" id="TGL62750.1"/>
    </source>
</evidence>
<dbReference type="EMBL" id="RQGD01000009">
    <property type="protein sequence ID" value="TGL62750.1"/>
    <property type="molecule type" value="Genomic_DNA"/>
</dbReference>
<dbReference type="OrthoDB" id="333388at2"/>
<dbReference type="SUPFAM" id="SSF54593">
    <property type="entry name" value="Glyoxalase/Bleomycin resistance protein/Dihydroxybiphenyl dioxygenase"/>
    <property type="match status" value="1"/>
</dbReference>
<evidence type="ECO:0008006" key="3">
    <source>
        <dbReference type="Google" id="ProtNLM"/>
    </source>
</evidence>
<dbReference type="AlphaFoldDB" id="A0A4R9K9W9"/>